<keyword evidence="2" id="KW-1185">Reference proteome</keyword>
<dbReference type="AlphaFoldDB" id="A0A8X7ZRM9"/>
<accession>A0A8X7ZRM9</accession>
<evidence type="ECO:0000313" key="1">
    <source>
        <dbReference type="EMBL" id="KAG6771138.1"/>
    </source>
</evidence>
<protein>
    <submittedName>
        <fullName evidence="1">Uncharacterized protein</fullName>
    </submittedName>
</protein>
<comment type="caution">
    <text evidence="1">The sequence shown here is derived from an EMBL/GenBank/DDBJ whole genome shotgun (WGS) entry which is preliminary data.</text>
</comment>
<name>A0A8X7ZRM9_POPTO</name>
<gene>
    <name evidence="1" type="ORF">POTOM_022484</name>
</gene>
<reference evidence="1" key="1">
    <citation type="journal article" date="2020" name="bioRxiv">
        <title>Hybrid origin of Populus tomentosa Carr. identified through genome sequencing and phylogenomic analysis.</title>
        <authorList>
            <person name="An X."/>
            <person name="Gao K."/>
            <person name="Chen Z."/>
            <person name="Li J."/>
            <person name="Yang X."/>
            <person name="Yang X."/>
            <person name="Zhou J."/>
            <person name="Guo T."/>
            <person name="Zhao T."/>
            <person name="Huang S."/>
            <person name="Miao D."/>
            <person name="Khan W.U."/>
            <person name="Rao P."/>
            <person name="Ye M."/>
            <person name="Lei B."/>
            <person name="Liao W."/>
            <person name="Wang J."/>
            <person name="Ji L."/>
            <person name="Li Y."/>
            <person name="Guo B."/>
            <person name="Mustafa N.S."/>
            <person name="Li S."/>
            <person name="Yun Q."/>
            <person name="Keller S.R."/>
            <person name="Mao J."/>
            <person name="Zhang R."/>
            <person name="Strauss S.H."/>
        </authorList>
    </citation>
    <scope>NUCLEOTIDE SEQUENCE</scope>
    <source>
        <strain evidence="1">GM15</strain>
        <tissue evidence="1">Leaf</tissue>
    </source>
</reference>
<organism evidence="1 2">
    <name type="scientific">Populus tomentosa</name>
    <name type="common">Chinese white poplar</name>
    <dbReference type="NCBI Taxonomy" id="118781"/>
    <lineage>
        <taxon>Eukaryota</taxon>
        <taxon>Viridiplantae</taxon>
        <taxon>Streptophyta</taxon>
        <taxon>Embryophyta</taxon>
        <taxon>Tracheophyta</taxon>
        <taxon>Spermatophyta</taxon>
        <taxon>Magnoliopsida</taxon>
        <taxon>eudicotyledons</taxon>
        <taxon>Gunneridae</taxon>
        <taxon>Pentapetalae</taxon>
        <taxon>rosids</taxon>
        <taxon>fabids</taxon>
        <taxon>Malpighiales</taxon>
        <taxon>Salicaceae</taxon>
        <taxon>Saliceae</taxon>
        <taxon>Populus</taxon>
    </lineage>
</organism>
<proteinExistence type="predicted"/>
<evidence type="ECO:0000313" key="2">
    <source>
        <dbReference type="Proteomes" id="UP000886885"/>
    </source>
</evidence>
<dbReference type="EMBL" id="JAAWWB010000011">
    <property type="protein sequence ID" value="KAG6771138.1"/>
    <property type="molecule type" value="Genomic_DNA"/>
</dbReference>
<sequence length="130" mass="14750">MIYDLVSLYNLDDCQDSSSQQTLLKETSIVGFVMANIIVSQHLYLKVLVLSGHGLPFMEHGLDKQWRRIEEPIRSQAQEPRQIIQNQEMYWLKAATVSMEDIGGRSTEGTFNTIQKMELESSAIVNSGTK</sequence>
<dbReference type="Proteomes" id="UP000886885">
    <property type="component" value="Chromosome 6A"/>
</dbReference>